<dbReference type="EMBL" id="FNDU01000006">
    <property type="protein sequence ID" value="SDI25179.1"/>
    <property type="molecule type" value="Genomic_DNA"/>
</dbReference>
<sequence length="37" mass="4222">MKVLVFKTNVQDWVKREVFICPGGVDRCLLRNAADIS</sequence>
<accession>A0A1G8J1R2</accession>
<dbReference type="Proteomes" id="UP000199017">
    <property type="component" value="Unassembled WGS sequence"/>
</dbReference>
<keyword evidence="2" id="KW-1185">Reference proteome</keyword>
<organism evidence="1 2">
    <name type="scientific">Alteribacillus bidgolensis</name>
    <dbReference type="NCBI Taxonomy" id="930129"/>
    <lineage>
        <taxon>Bacteria</taxon>
        <taxon>Bacillati</taxon>
        <taxon>Bacillota</taxon>
        <taxon>Bacilli</taxon>
        <taxon>Bacillales</taxon>
        <taxon>Bacillaceae</taxon>
        <taxon>Alteribacillus</taxon>
    </lineage>
</organism>
<name>A0A1G8J1R2_9BACI</name>
<reference evidence="1 2" key="1">
    <citation type="submission" date="2016-10" db="EMBL/GenBank/DDBJ databases">
        <authorList>
            <person name="de Groot N.N."/>
        </authorList>
    </citation>
    <scope>NUCLEOTIDE SEQUENCE [LARGE SCALE GENOMIC DNA]</scope>
    <source>
        <strain evidence="2">P4B,CCM 7963,CECT 7998,DSM 25260,IBRC-M 10614,KCTC 13821</strain>
    </source>
</reference>
<evidence type="ECO:0000313" key="2">
    <source>
        <dbReference type="Proteomes" id="UP000199017"/>
    </source>
</evidence>
<evidence type="ECO:0000313" key="1">
    <source>
        <dbReference type="EMBL" id="SDI25179.1"/>
    </source>
</evidence>
<gene>
    <name evidence="1" type="ORF">SAMN05216352_1063</name>
</gene>
<dbReference type="AlphaFoldDB" id="A0A1G8J1R2"/>
<protein>
    <submittedName>
        <fullName evidence="1">Uncharacterized protein</fullName>
    </submittedName>
</protein>
<proteinExistence type="predicted"/>
<dbReference type="STRING" id="930129.SAMN05216352_1063"/>